<gene>
    <name evidence="2" type="ORF">AVEN_209950_1</name>
</gene>
<evidence type="ECO:0000313" key="3">
    <source>
        <dbReference type="Proteomes" id="UP000499080"/>
    </source>
</evidence>
<organism evidence="2 3">
    <name type="scientific">Araneus ventricosus</name>
    <name type="common">Orbweaver spider</name>
    <name type="synonym">Epeira ventricosa</name>
    <dbReference type="NCBI Taxonomy" id="182803"/>
    <lineage>
        <taxon>Eukaryota</taxon>
        <taxon>Metazoa</taxon>
        <taxon>Ecdysozoa</taxon>
        <taxon>Arthropoda</taxon>
        <taxon>Chelicerata</taxon>
        <taxon>Arachnida</taxon>
        <taxon>Araneae</taxon>
        <taxon>Araneomorphae</taxon>
        <taxon>Entelegynae</taxon>
        <taxon>Araneoidea</taxon>
        <taxon>Araneidae</taxon>
        <taxon>Araneus</taxon>
    </lineage>
</organism>
<dbReference type="Proteomes" id="UP000499080">
    <property type="component" value="Unassembled WGS sequence"/>
</dbReference>
<feature type="region of interest" description="Disordered" evidence="1">
    <location>
        <begin position="25"/>
        <end position="51"/>
    </location>
</feature>
<sequence>MKCKHAASHLRCVDLKIRNRNPDEAGVLTPYHPSTLDEKSPCGGPLRQSSVHSTSGLIPTLGISQTHLEYLLAKPLDRSVPVVVRYILSSVYNLDILHRPSMFSITHPDLL</sequence>
<evidence type="ECO:0000313" key="2">
    <source>
        <dbReference type="EMBL" id="GBM14060.1"/>
    </source>
</evidence>
<protein>
    <submittedName>
        <fullName evidence="2">Uncharacterized protein</fullName>
    </submittedName>
</protein>
<proteinExistence type="predicted"/>
<reference evidence="2 3" key="1">
    <citation type="journal article" date="2019" name="Sci. Rep.">
        <title>Orb-weaving spider Araneus ventricosus genome elucidates the spidroin gene catalogue.</title>
        <authorList>
            <person name="Kono N."/>
            <person name="Nakamura H."/>
            <person name="Ohtoshi R."/>
            <person name="Moran D.A.P."/>
            <person name="Shinohara A."/>
            <person name="Yoshida Y."/>
            <person name="Fujiwara M."/>
            <person name="Mori M."/>
            <person name="Tomita M."/>
            <person name="Arakawa K."/>
        </authorList>
    </citation>
    <scope>NUCLEOTIDE SEQUENCE [LARGE SCALE GENOMIC DNA]</scope>
</reference>
<dbReference type="EMBL" id="BGPR01000338">
    <property type="protein sequence ID" value="GBM14060.1"/>
    <property type="molecule type" value="Genomic_DNA"/>
</dbReference>
<evidence type="ECO:0000256" key="1">
    <source>
        <dbReference type="SAM" id="MobiDB-lite"/>
    </source>
</evidence>
<name>A0A4Y2DBG4_ARAVE</name>
<keyword evidence="3" id="KW-1185">Reference proteome</keyword>
<dbReference type="AlphaFoldDB" id="A0A4Y2DBG4"/>
<comment type="caution">
    <text evidence="2">The sequence shown here is derived from an EMBL/GenBank/DDBJ whole genome shotgun (WGS) entry which is preliminary data.</text>
</comment>
<accession>A0A4Y2DBG4</accession>